<evidence type="ECO:0000259" key="3">
    <source>
        <dbReference type="PROSITE" id="PS50263"/>
    </source>
</evidence>
<keyword evidence="4" id="KW-1185">Reference proteome</keyword>
<dbReference type="AlphaFoldDB" id="A0A914E6C4"/>
<evidence type="ECO:0000256" key="2">
    <source>
        <dbReference type="PROSITE-ProRule" id="PRU10139"/>
    </source>
</evidence>
<dbReference type="Proteomes" id="UP000887540">
    <property type="component" value="Unplaced"/>
</dbReference>
<dbReference type="PANTHER" id="PTHR46044">
    <property type="entry name" value="NITRILASE"/>
    <property type="match status" value="1"/>
</dbReference>
<reference evidence="5" key="1">
    <citation type="submission" date="2022-11" db="UniProtKB">
        <authorList>
            <consortium name="WormBaseParasite"/>
        </authorList>
    </citation>
    <scope>IDENTIFICATION</scope>
</reference>
<dbReference type="PROSITE" id="PS50263">
    <property type="entry name" value="CN_HYDROLASE"/>
    <property type="match status" value="1"/>
</dbReference>
<accession>A0A914E6C4</accession>
<dbReference type="PANTHER" id="PTHR46044:SF1">
    <property type="entry name" value="CN HYDROLASE DOMAIN-CONTAINING PROTEIN"/>
    <property type="match status" value="1"/>
</dbReference>
<dbReference type="InterPro" id="IPR044149">
    <property type="entry name" value="Nitrilases_CHs"/>
</dbReference>
<dbReference type="SUPFAM" id="SSF56317">
    <property type="entry name" value="Carbon-nitrogen hydrolase"/>
    <property type="match status" value="1"/>
</dbReference>
<evidence type="ECO:0000313" key="5">
    <source>
        <dbReference type="WBParaSite" id="ACRNAN_scaffold6069.g10057.t1"/>
    </source>
</evidence>
<dbReference type="WBParaSite" id="ACRNAN_scaffold6069.g10057.t1">
    <property type="protein sequence ID" value="ACRNAN_scaffold6069.g10057.t1"/>
    <property type="gene ID" value="ACRNAN_scaffold6069.g10057"/>
</dbReference>
<protein>
    <submittedName>
        <fullName evidence="5">CN hydrolase domain-containing protein</fullName>
    </submittedName>
</protein>
<dbReference type="InterPro" id="IPR000132">
    <property type="entry name" value="Nitrilase/CN_hydratase_CS"/>
</dbReference>
<feature type="active site" description="Proton acceptor" evidence="2">
    <location>
        <position position="75"/>
    </location>
</feature>
<dbReference type="PROSITE" id="PS00921">
    <property type="entry name" value="NITRIL_CHT_2"/>
    <property type="match status" value="1"/>
</dbReference>
<dbReference type="FunFam" id="3.60.110.10:FF:000016">
    <property type="entry name" value="Nitrilase blr3397"/>
    <property type="match status" value="1"/>
</dbReference>
<sequence length="340" mass="37790">MAENLSEIGSDEIASYMCSESCPDVLVANFVNKMVRVGVVQAGSFVYDTKKTLDKLEKLVAEAAQKGAQLVLFPEAFIGGYPKGLDFGVKLGSRSNEGREEFKRYFDASIDYNGYESDMIGEVARKNNVYVVVGVVERDGCTLYCSVFFYGPDGNKLGKHRKLMPTALERVVWGFGDGSTMPVLETNVGRFGAVICWENYMPLLRTSMYSKGIQLYLAPTVDDRESWLPIMRTIAMEGRCFVISACQFMHASSYPSDHPAYLDPQHDKLLIRGGSCAVNPMGEVILEPDFTKEKIAIVECDLSEIIAAKFDLDTVGHYARPDIFQLTVNEKPQNPVTLDK</sequence>
<dbReference type="Pfam" id="PF00795">
    <property type="entry name" value="CN_hydrolase"/>
    <property type="match status" value="1"/>
</dbReference>
<comment type="similarity">
    <text evidence="1">Belongs to the carbon-nitrogen hydrolase superfamily. Nitrilase family.</text>
</comment>
<dbReference type="InterPro" id="IPR003010">
    <property type="entry name" value="C-N_Hydrolase"/>
</dbReference>
<organism evidence="4 5">
    <name type="scientific">Acrobeloides nanus</name>
    <dbReference type="NCBI Taxonomy" id="290746"/>
    <lineage>
        <taxon>Eukaryota</taxon>
        <taxon>Metazoa</taxon>
        <taxon>Ecdysozoa</taxon>
        <taxon>Nematoda</taxon>
        <taxon>Chromadorea</taxon>
        <taxon>Rhabditida</taxon>
        <taxon>Tylenchina</taxon>
        <taxon>Cephalobomorpha</taxon>
        <taxon>Cephaloboidea</taxon>
        <taxon>Cephalobidae</taxon>
        <taxon>Acrobeloides</taxon>
    </lineage>
</organism>
<dbReference type="GO" id="GO:0000257">
    <property type="term" value="F:nitrilase activity"/>
    <property type="evidence" value="ECO:0007669"/>
    <property type="project" value="UniProtKB-ARBA"/>
</dbReference>
<dbReference type="PROSITE" id="PS00920">
    <property type="entry name" value="NITRIL_CHT_1"/>
    <property type="match status" value="1"/>
</dbReference>
<proteinExistence type="inferred from homology"/>
<evidence type="ECO:0000256" key="1">
    <source>
        <dbReference type="ARBA" id="ARBA00008129"/>
    </source>
</evidence>
<feature type="domain" description="CN hydrolase" evidence="3">
    <location>
        <begin position="35"/>
        <end position="302"/>
    </location>
</feature>
<name>A0A914E6C4_9BILA</name>
<dbReference type="Gene3D" id="3.60.110.10">
    <property type="entry name" value="Carbon-nitrogen hydrolase"/>
    <property type="match status" value="1"/>
</dbReference>
<dbReference type="InterPro" id="IPR036526">
    <property type="entry name" value="C-N_Hydrolase_sf"/>
</dbReference>
<evidence type="ECO:0000313" key="4">
    <source>
        <dbReference type="Proteomes" id="UP000887540"/>
    </source>
</evidence>
<dbReference type="GO" id="GO:0016836">
    <property type="term" value="F:hydro-lyase activity"/>
    <property type="evidence" value="ECO:0007669"/>
    <property type="project" value="UniProtKB-ARBA"/>
</dbReference>
<dbReference type="CDD" id="cd07564">
    <property type="entry name" value="nitrilases_CHs"/>
    <property type="match status" value="1"/>
</dbReference>